<dbReference type="SUPFAM" id="SSF51690">
    <property type="entry name" value="Nicotinate/Quinolinate PRTase C-terminal domain-like"/>
    <property type="match status" value="1"/>
</dbReference>
<dbReference type="InterPro" id="IPR002638">
    <property type="entry name" value="Quinolinate_PRibosylTrfase_C"/>
</dbReference>
<comment type="caution">
    <text evidence="4">The sequence shown here is derived from an EMBL/GenBank/DDBJ whole genome shotgun (WGS) entry which is preliminary data.</text>
</comment>
<dbReference type="SUPFAM" id="SSF54675">
    <property type="entry name" value="Nicotinate/Quinolinate PRTase N-terminal domain-like"/>
    <property type="match status" value="1"/>
</dbReference>
<dbReference type="Gene3D" id="3.90.1170.20">
    <property type="entry name" value="Quinolinate phosphoribosyl transferase, N-terminal domain"/>
    <property type="match status" value="1"/>
</dbReference>
<dbReference type="InterPro" id="IPR022412">
    <property type="entry name" value="Quinolinate_PRibosylTrfase_N"/>
</dbReference>
<dbReference type="InterPro" id="IPR053190">
    <property type="entry name" value="NAPRTase-like"/>
</dbReference>
<dbReference type="InterPro" id="IPR013785">
    <property type="entry name" value="Aldolase_TIM"/>
</dbReference>
<dbReference type="EMBL" id="MWBQ01000021">
    <property type="protein sequence ID" value="OQA61308.1"/>
    <property type="molecule type" value="Genomic_DNA"/>
</dbReference>
<evidence type="ECO:0000259" key="3">
    <source>
        <dbReference type="Pfam" id="PF02749"/>
    </source>
</evidence>
<gene>
    <name evidence="4" type="primary">pncB1</name>
    <name evidence="4" type="ORF">BWY41_00259</name>
</gene>
<evidence type="ECO:0000259" key="2">
    <source>
        <dbReference type="Pfam" id="PF01729"/>
    </source>
</evidence>
<dbReference type="AlphaFoldDB" id="A0A1V5T3L7"/>
<name>A0A1V5T3L7_9BACT</name>
<evidence type="ECO:0000313" key="4">
    <source>
        <dbReference type="EMBL" id="OQA61308.1"/>
    </source>
</evidence>
<dbReference type="EC" id="6.3.4.21" evidence="4"/>
<organism evidence="4">
    <name type="scientific">Candidatus Atribacter allofermentans</name>
    <dbReference type="NCBI Taxonomy" id="1852833"/>
    <lineage>
        <taxon>Bacteria</taxon>
        <taxon>Pseudomonadati</taxon>
        <taxon>Atribacterota</taxon>
        <taxon>Atribacteria</taxon>
        <taxon>Atribacterales</taxon>
        <taxon>Atribacteraceae</taxon>
        <taxon>Atribacter</taxon>
    </lineage>
</organism>
<dbReference type="NCBIfam" id="NF006415">
    <property type="entry name" value="PRK08662.1"/>
    <property type="match status" value="1"/>
</dbReference>
<proteinExistence type="predicted"/>
<dbReference type="InterPro" id="IPR036068">
    <property type="entry name" value="Nicotinate_pribotase-like_C"/>
</dbReference>
<dbReference type="Proteomes" id="UP000485569">
    <property type="component" value="Unassembled WGS sequence"/>
</dbReference>
<dbReference type="InterPro" id="IPR037128">
    <property type="entry name" value="Quinolinate_PRibosylTase_N_sf"/>
</dbReference>
<reference evidence="4" key="1">
    <citation type="submission" date="2017-02" db="EMBL/GenBank/DDBJ databases">
        <title>Delving into the versatile metabolic prowess of the omnipresent phylum Bacteroidetes.</title>
        <authorList>
            <person name="Nobu M.K."/>
            <person name="Mei R."/>
            <person name="Narihiro T."/>
            <person name="Kuroda K."/>
            <person name="Liu W.-T."/>
        </authorList>
    </citation>
    <scope>NUCLEOTIDE SEQUENCE</scope>
    <source>
        <strain evidence="4">ADurb.Bin276</strain>
    </source>
</reference>
<dbReference type="GO" id="GO:0004514">
    <property type="term" value="F:nicotinate-nucleotide diphosphorylase (carboxylating) activity"/>
    <property type="evidence" value="ECO:0007669"/>
    <property type="project" value="InterPro"/>
</dbReference>
<dbReference type="GO" id="GO:0004516">
    <property type="term" value="F:nicotinate phosphoribosyltransferase activity"/>
    <property type="evidence" value="ECO:0007669"/>
    <property type="project" value="UniProtKB-EC"/>
</dbReference>
<dbReference type="Gene3D" id="3.20.20.70">
    <property type="entry name" value="Aldolase class I"/>
    <property type="match status" value="1"/>
</dbReference>
<accession>A0A1V5T3L7</accession>
<feature type="domain" description="Quinolinate phosphoribosyl transferase C-terminal" evidence="2">
    <location>
        <begin position="131"/>
        <end position="318"/>
    </location>
</feature>
<dbReference type="PANTHER" id="PTHR43202:SF1">
    <property type="entry name" value="NICOTINATE PHOSPHORIBOSYLTRANSFERASE"/>
    <property type="match status" value="1"/>
</dbReference>
<keyword evidence="1 4" id="KW-0808">Transferase</keyword>
<dbReference type="PANTHER" id="PTHR43202">
    <property type="entry name" value="NICOTINATE-NUCLEOTIDE PYROPHOSPHORYLASE"/>
    <property type="match status" value="1"/>
</dbReference>
<dbReference type="Pfam" id="PF02749">
    <property type="entry name" value="QRPTase_N"/>
    <property type="match status" value="1"/>
</dbReference>
<dbReference type="GO" id="GO:0009435">
    <property type="term" value="P:NAD+ biosynthetic process"/>
    <property type="evidence" value="ECO:0007669"/>
    <property type="project" value="InterPro"/>
</dbReference>
<keyword evidence="4" id="KW-0328">Glycosyltransferase</keyword>
<dbReference type="Pfam" id="PF01729">
    <property type="entry name" value="QRPTase_C"/>
    <property type="match status" value="1"/>
</dbReference>
<feature type="domain" description="Quinolinate phosphoribosyl transferase N-terminal" evidence="3">
    <location>
        <begin position="39"/>
        <end position="127"/>
    </location>
</feature>
<keyword evidence="4" id="KW-0436">Ligase</keyword>
<evidence type="ECO:0000256" key="1">
    <source>
        <dbReference type="ARBA" id="ARBA00022679"/>
    </source>
</evidence>
<sequence length="346" mass="37812">MSQKQWVNDLQEVIHYHPDSKRLFLSATHDEIMQGYTTDIYFVSAQQILRHLQLDQTPVVAEIFARHPGIFCGLPEVLSLLSHSQIELWSLQEGDSFDSREVVLRIKGPYSEFGVFETPLLGILAHSAGWATAARECKEAAGKKTVLCFGARHVHPSVAPVMERSALIGGADSAACILGAKLAGKTPGGTIPHAAILICGDTVLSAKAFDESIPSEFPRIILVDTFKDEAEESLRLALILDQKLEGIRLDTPEERGGVTLSLVKEVRERLNQAGYPGVKIVVSGGITPEKIRLFHDHADIFGVGSYISGHSPIDMTMDIKEVAGQRVAKRGRIPGITNNPRLVKIL</sequence>
<protein>
    <submittedName>
        <fullName evidence="4">Nicotinate phosphoribosyltransferase pncB1</fullName>
        <ecNumber evidence="4">6.3.4.21</ecNumber>
    </submittedName>
</protein>